<reference evidence="1" key="2">
    <citation type="journal article" date="2015" name="Data Brief">
        <title>Shoot transcriptome of the giant reed, Arundo donax.</title>
        <authorList>
            <person name="Barrero R.A."/>
            <person name="Guerrero F.D."/>
            <person name="Moolhuijzen P."/>
            <person name="Goolsby J.A."/>
            <person name="Tidwell J."/>
            <person name="Bellgard S.E."/>
            <person name="Bellgard M.I."/>
        </authorList>
    </citation>
    <scope>NUCLEOTIDE SEQUENCE</scope>
    <source>
        <tissue evidence="1">Shoot tissue taken approximately 20 cm above the soil surface</tissue>
    </source>
</reference>
<name>A0A0A8ZFF8_ARUDO</name>
<sequence length="10" mass="1120">MKNTVLNCVV</sequence>
<dbReference type="EMBL" id="GBRH01261462">
    <property type="protein sequence ID" value="JAD36433.1"/>
    <property type="molecule type" value="Transcribed_RNA"/>
</dbReference>
<proteinExistence type="predicted"/>
<reference evidence="1" key="1">
    <citation type="submission" date="2014-09" db="EMBL/GenBank/DDBJ databases">
        <authorList>
            <person name="Magalhaes I.L.F."/>
            <person name="Oliveira U."/>
            <person name="Santos F.R."/>
            <person name="Vidigal T.H.D.A."/>
            <person name="Brescovit A.D."/>
            <person name="Santos A.J."/>
        </authorList>
    </citation>
    <scope>NUCLEOTIDE SEQUENCE</scope>
    <source>
        <tissue evidence="1">Shoot tissue taken approximately 20 cm above the soil surface</tissue>
    </source>
</reference>
<organism evidence="1">
    <name type="scientific">Arundo donax</name>
    <name type="common">Giant reed</name>
    <name type="synonym">Donax arundinaceus</name>
    <dbReference type="NCBI Taxonomy" id="35708"/>
    <lineage>
        <taxon>Eukaryota</taxon>
        <taxon>Viridiplantae</taxon>
        <taxon>Streptophyta</taxon>
        <taxon>Embryophyta</taxon>
        <taxon>Tracheophyta</taxon>
        <taxon>Spermatophyta</taxon>
        <taxon>Magnoliopsida</taxon>
        <taxon>Liliopsida</taxon>
        <taxon>Poales</taxon>
        <taxon>Poaceae</taxon>
        <taxon>PACMAD clade</taxon>
        <taxon>Arundinoideae</taxon>
        <taxon>Arundineae</taxon>
        <taxon>Arundo</taxon>
    </lineage>
</organism>
<protein>
    <submittedName>
        <fullName evidence="1">Uncharacterized protein</fullName>
    </submittedName>
</protein>
<evidence type="ECO:0000313" key="1">
    <source>
        <dbReference type="EMBL" id="JAD36433.1"/>
    </source>
</evidence>
<accession>A0A0A8ZFF8</accession>